<sequence>MQAQIDVDECDEAQQQLNMGFVLAGRARVGRGARVGNCHVPSLLFPGASEVDCEVDFVQAAGAMAAPPRAAGECSGSDGVILDGEADVATACSVGEQPAAEPAGHVAAAAAAYLDAVPRALCRGGGGARARGEVAARDWWRARAAVARAWLTADAATVQAPSDEGASAGGTAGGAPLPPGLDSRSGWCSL</sequence>
<reference evidence="2" key="1">
    <citation type="submission" date="2023-10" db="EMBL/GenBank/DDBJ databases">
        <authorList>
            <person name="Chen Y."/>
            <person name="Shah S."/>
            <person name="Dougan E. K."/>
            <person name="Thang M."/>
            <person name="Chan C."/>
        </authorList>
    </citation>
    <scope>NUCLEOTIDE SEQUENCE [LARGE SCALE GENOMIC DNA]</scope>
</reference>
<evidence type="ECO:0000313" key="3">
    <source>
        <dbReference type="Proteomes" id="UP001189429"/>
    </source>
</evidence>
<dbReference type="Proteomes" id="UP001189429">
    <property type="component" value="Unassembled WGS sequence"/>
</dbReference>
<keyword evidence="3" id="KW-1185">Reference proteome</keyword>
<gene>
    <name evidence="2" type="ORF">PCOR1329_LOCUS36338</name>
</gene>
<evidence type="ECO:0000313" key="2">
    <source>
        <dbReference type="EMBL" id="CAK0841043.1"/>
    </source>
</evidence>
<feature type="region of interest" description="Disordered" evidence="1">
    <location>
        <begin position="161"/>
        <end position="190"/>
    </location>
</feature>
<name>A0ABN9T7I3_9DINO</name>
<protein>
    <submittedName>
        <fullName evidence="2">Uncharacterized protein</fullName>
    </submittedName>
</protein>
<comment type="caution">
    <text evidence="2">The sequence shown here is derived from an EMBL/GenBank/DDBJ whole genome shotgun (WGS) entry which is preliminary data.</text>
</comment>
<accession>A0ABN9T7I3</accession>
<organism evidence="2 3">
    <name type="scientific">Prorocentrum cordatum</name>
    <dbReference type="NCBI Taxonomy" id="2364126"/>
    <lineage>
        <taxon>Eukaryota</taxon>
        <taxon>Sar</taxon>
        <taxon>Alveolata</taxon>
        <taxon>Dinophyceae</taxon>
        <taxon>Prorocentrales</taxon>
        <taxon>Prorocentraceae</taxon>
        <taxon>Prorocentrum</taxon>
    </lineage>
</organism>
<proteinExistence type="predicted"/>
<evidence type="ECO:0000256" key="1">
    <source>
        <dbReference type="SAM" id="MobiDB-lite"/>
    </source>
</evidence>
<dbReference type="EMBL" id="CAUYUJ010014422">
    <property type="protein sequence ID" value="CAK0841043.1"/>
    <property type="molecule type" value="Genomic_DNA"/>
</dbReference>